<keyword evidence="1" id="KW-0812">Transmembrane</keyword>
<evidence type="ECO:0000313" key="2">
    <source>
        <dbReference type="EMBL" id="CDF41306.1"/>
    </source>
</evidence>
<keyword evidence="1" id="KW-0472">Membrane</keyword>
<dbReference type="OrthoDB" id="8991at2759"/>
<evidence type="ECO:0000256" key="1">
    <source>
        <dbReference type="SAM" id="Phobius"/>
    </source>
</evidence>
<accession>R7QUZ6</accession>
<dbReference type="RefSeq" id="XP_005711600.1">
    <property type="nucleotide sequence ID" value="XM_005711543.1"/>
</dbReference>
<evidence type="ECO:0000313" key="3">
    <source>
        <dbReference type="Proteomes" id="UP000012073"/>
    </source>
</evidence>
<keyword evidence="3" id="KW-1185">Reference proteome</keyword>
<dbReference type="EMBL" id="HG002348">
    <property type="protein sequence ID" value="CDF41306.1"/>
    <property type="molecule type" value="Genomic_DNA"/>
</dbReference>
<name>R7QUZ6_CHOCR</name>
<proteinExistence type="predicted"/>
<organism evidence="2 3">
    <name type="scientific">Chondrus crispus</name>
    <name type="common">Carrageen Irish moss</name>
    <name type="synonym">Polymorpha crispa</name>
    <dbReference type="NCBI Taxonomy" id="2769"/>
    <lineage>
        <taxon>Eukaryota</taxon>
        <taxon>Rhodophyta</taxon>
        <taxon>Florideophyceae</taxon>
        <taxon>Rhodymeniophycidae</taxon>
        <taxon>Gigartinales</taxon>
        <taxon>Gigartinaceae</taxon>
        <taxon>Chondrus</taxon>
    </lineage>
</organism>
<dbReference type="Gramene" id="CDF41306">
    <property type="protein sequence ID" value="CDF41306"/>
    <property type="gene ID" value="CHC_T00007813001"/>
</dbReference>
<dbReference type="Proteomes" id="UP000012073">
    <property type="component" value="Unassembled WGS sequence"/>
</dbReference>
<protein>
    <submittedName>
        <fullName evidence="2">Uncharacterized protein</fullName>
    </submittedName>
</protein>
<reference evidence="3" key="1">
    <citation type="journal article" date="2013" name="Proc. Natl. Acad. Sci. U.S.A.">
        <title>Genome structure and metabolic features in the red seaweed Chondrus crispus shed light on evolution of the Archaeplastida.</title>
        <authorList>
            <person name="Collen J."/>
            <person name="Porcel B."/>
            <person name="Carre W."/>
            <person name="Ball S.G."/>
            <person name="Chaparro C."/>
            <person name="Tonon T."/>
            <person name="Barbeyron T."/>
            <person name="Michel G."/>
            <person name="Noel B."/>
            <person name="Valentin K."/>
            <person name="Elias M."/>
            <person name="Artiguenave F."/>
            <person name="Arun A."/>
            <person name="Aury J.M."/>
            <person name="Barbosa-Neto J.F."/>
            <person name="Bothwell J.H."/>
            <person name="Bouget F.Y."/>
            <person name="Brillet L."/>
            <person name="Cabello-Hurtado F."/>
            <person name="Capella-Gutierrez S."/>
            <person name="Charrier B."/>
            <person name="Cladiere L."/>
            <person name="Cock J.M."/>
            <person name="Coelho S.M."/>
            <person name="Colleoni C."/>
            <person name="Czjzek M."/>
            <person name="Da Silva C."/>
            <person name="Delage L."/>
            <person name="Denoeud F."/>
            <person name="Deschamps P."/>
            <person name="Dittami S.M."/>
            <person name="Gabaldon T."/>
            <person name="Gachon C.M."/>
            <person name="Groisillier A."/>
            <person name="Herve C."/>
            <person name="Jabbari K."/>
            <person name="Katinka M."/>
            <person name="Kloareg B."/>
            <person name="Kowalczyk N."/>
            <person name="Labadie K."/>
            <person name="Leblanc C."/>
            <person name="Lopez P.J."/>
            <person name="McLachlan D.H."/>
            <person name="Meslet-Cladiere L."/>
            <person name="Moustafa A."/>
            <person name="Nehr Z."/>
            <person name="Nyvall Collen P."/>
            <person name="Panaud O."/>
            <person name="Partensky F."/>
            <person name="Poulain J."/>
            <person name="Rensing S.A."/>
            <person name="Rousvoal S."/>
            <person name="Samson G."/>
            <person name="Symeonidi A."/>
            <person name="Weissenbach J."/>
            <person name="Zambounis A."/>
            <person name="Wincker P."/>
            <person name="Boyen C."/>
        </authorList>
    </citation>
    <scope>NUCLEOTIDE SEQUENCE [LARGE SCALE GENOMIC DNA]</scope>
    <source>
        <strain evidence="3">cv. Stackhouse</strain>
    </source>
</reference>
<sequence length="700" mass="80143">MNSNTTAPTNVPLRTSKRGQSLTITDWVIRLMNLSIFLFQPRKGSNFRWANTVRDSISFLGEFAEGQHTKIYGRVTSRYKYHLQQQYENAIRKFDATDPLAAHLQQVGNAAFYQSLPGHVGQIHTNFAADLTRISDIASIGSSADYLFAQVANRKSKEEAEAARDSYVRGFSRPVRADDFDDWERLRDELRSHQRVGEVPDGRPEDFSCLIAVSYKSKDVKITRRMLLLKEDGSPDKEEGILNEIQIQMTDDFFDDFRWSQLVRSCIAIARRDGKSHVRLWVDRLVMMGIEKEQREAIFKLTKWEEFGLLPYAVCHVVRLYESNEPYYGTDFWRKLETVLGVAGKGLFVDDYMLRKYDHTIYFGPKIYQRLGDGLCCIGGGGVYIRSTTLALATAVLTDGVSVSAAHEDRRTKRSATRWKSWAIRTITEGAYSSCHSSIMVEEEPSSIGYQQFLIITFWESMVSRSISLTGRSYLDMSYQRSMEWKKSSTWDGIVEWIGMMPESCIIGDRNQIMNFLNQQSDVNLYVSTTGHVASIITLKNDDLRDKRTLVVDLARFSTARSGHVTAVAEATGIWENSRVIPFYLKHVPDPDGDQLAEVQDGRIVFLYKQMKVEFFFMKTLKMICVVVGNLILICFTFGGWLIVAAVELGLIFRPWPWVDTCDVGEAVFDNLLLHALYDAGIKKQYRRLRNVPFNRIGWR</sequence>
<keyword evidence="1" id="KW-1133">Transmembrane helix</keyword>
<dbReference type="PhylomeDB" id="R7QUZ6"/>
<dbReference type="KEGG" id="ccp:CHC_T00007813001"/>
<dbReference type="AlphaFoldDB" id="R7QUZ6"/>
<feature type="transmembrane region" description="Helical" evidence="1">
    <location>
        <begin position="621"/>
        <end position="647"/>
    </location>
</feature>
<dbReference type="GeneID" id="17319315"/>
<gene>
    <name evidence="2" type="ORF">CHC_T00007813001</name>
</gene>